<feature type="region of interest" description="Disordered" evidence="3">
    <location>
        <begin position="332"/>
        <end position="381"/>
    </location>
</feature>
<reference evidence="5" key="2">
    <citation type="submission" date="2025-09" db="UniProtKB">
        <authorList>
            <consortium name="Ensembl"/>
        </authorList>
    </citation>
    <scope>IDENTIFICATION</scope>
</reference>
<dbReference type="InterPro" id="IPR027417">
    <property type="entry name" value="P-loop_NTPase"/>
</dbReference>
<feature type="region of interest" description="Disordered" evidence="3">
    <location>
        <begin position="878"/>
        <end position="951"/>
    </location>
</feature>
<dbReference type="AlphaFoldDB" id="A0A671NAX3"/>
<sequence length="951" mass="107275">MSQRELTLTGYTRSDDVDFQSNQDVEIENEEEEIEPEFLDMNEVNCVSSGGKMFKTSMPALKEVLLVAGSRTYKVTGQFHLCDPWWKVTCRVNRGRHRFFTLRSSYPSYSLRTNLRSEGRSLVSLFLKECEADPLFVNMFMEWLPNDTDVEPVNVLDVLKDFEVSAPEHKAVAEQLKSNVINSVAWTRVRVASMYPQIMKYFPALLPGQFMEIISNGKMKNTQDTTEETPQQQSNTDLLENLEKLIENNVWKLGFSYVSMQQWKIAFEGALFLNEQGVLIKENNKVALHNLFSYEIDIAECLRALVEGDRWKIHLDVRKVLQRAAMERLTGKACDARTSTSEQNDMEQGVGCKQKDEAQPGSSSMDHNGGMASHCVSPQSPVSETIIKGDDSYFDSNDSTYSDIDPSTTELDPDQVRAAEIMCANPVTVISGKGGCGKTTLVSLVFKAAVQKQTSKSDSDEEPPVEVLLTAPTGRAASLLTKRTGFTAYTVHQVLWSFMNAKKDQSGNPQEWMFSKVRVLVVDEGSLVSVQILHSILSMLTKHSKLQKFIILGDVRQLPSIEPGSTLCDLFEGLQKVRWAIEMRTNHRAESELMVRNAVLITEMGKKMSYHPLEFDAIIKMTNPSTVPSDKGFIFVQISEKNDALEEAIQFLLEKAPGLKDHRSSQIVAFMRKDCQEINELCCNHYSRHSSMTPEKKICFQMGDKVCCTKNGYISDKDDENMQEEPAHDAAGTSQDIPSIQRKNERMKENRERMCNGEIFFIIGVKCFVINQDAKQGTWLDDKNGRVVTSNYSELQRECKLRHAWARTIHTFQGSEAETIVYVLGSCGENWQHVYTAVTRGQKRVYVVGRERNLKTAIVKKITPRNTRLRGRVKEIVAQQGPKDSFAQSDCRQSHVETPVNHGPSQSTPVASKRPTQSDPCTTQSKLMKQTTSEEPLLDSASPKSHSEELP</sequence>
<dbReference type="GO" id="GO:0017116">
    <property type="term" value="F:single-stranded DNA helicase activity"/>
    <property type="evidence" value="ECO:0007669"/>
    <property type="project" value="TreeGrafter"/>
</dbReference>
<evidence type="ECO:0000313" key="5">
    <source>
        <dbReference type="Ensembl" id="ENSSANP00000040179.1"/>
    </source>
</evidence>
<feature type="region of interest" description="Disordered" evidence="3">
    <location>
        <begin position="718"/>
        <end position="741"/>
    </location>
</feature>
<evidence type="ECO:0000313" key="6">
    <source>
        <dbReference type="Proteomes" id="UP000472260"/>
    </source>
</evidence>
<dbReference type="InterPro" id="IPR050534">
    <property type="entry name" value="Coronavir_polyprotein_1ab"/>
</dbReference>
<dbReference type="SUPFAM" id="SSF52540">
    <property type="entry name" value="P-loop containing nucleoside triphosphate hydrolases"/>
    <property type="match status" value="2"/>
</dbReference>
<dbReference type="GO" id="GO:2000042">
    <property type="term" value="P:negative regulation of double-strand break repair via homologous recombination"/>
    <property type="evidence" value="ECO:0007669"/>
    <property type="project" value="TreeGrafter"/>
</dbReference>
<accession>A0A671NAX3</accession>
<keyword evidence="1" id="KW-0547">Nucleotide-binding</keyword>
<dbReference type="CDD" id="cd18809">
    <property type="entry name" value="SF1_C_RecD"/>
    <property type="match status" value="1"/>
</dbReference>
<dbReference type="InterPro" id="IPR027785">
    <property type="entry name" value="UvrD-like_helicase_C"/>
</dbReference>
<gene>
    <name evidence="5" type="primary">helb</name>
</gene>
<dbReference type="Proteomes" id="UP000472260">
    <property type="component" value="Unassembled WGS sequence"/>
</dbReference>
<evidence type="ECO:0000259" key="4">
    <source>
        <dbReference type="Pfam" id="PF13538"/>
    </source>
</evidence>
<dbReference type="Pfam" id="PF13538">
    <property type="entry name" value="UvrD_C_2"/>
    <property type="match status" value="1"/>
</dbReference>
<dbReference type="Ensembl" id="ENSSANT00000042751.1">
    <property type="protein sequence ID" value="ENSSANP00000040179.1"/>
    <property type="gene ID" value="ENSSANG00000020403.1"/>
</dbReference>
<feature type="compositionally biased region" description="Polar residues" evidence="3">
    <location>
        <begin position="903"/>
        <end position="934"/>
    </location>
</feature>
<dbReference type="PANTHER" id="PTHR43788:SF6">
    <property type="entry name" value="DNA HELICASE B"/>
    <property type="match status" value="1"/>
</dbReference>
<evidence type="ECO:0000256" key="1">
    <source>
        <dbReference type="ARBA" id="ARBA00022741"/>
    </source>
</evidence>
<evidence type="ECO:0000256" key="2">
    <source>
        <dbReference type="ARBA" id="ARBA00022840"/>
    </source>
</evidence>
<reference evidence="5" key="1">
    <citation type="submission" date="2025-08" db="UniProtKB">
        <authorList>
            <consortium name="Ensembl"/>
        </authorList>
    </citation>
    <scope>IDENTIFICATION</scope>
</reference>
<evidence type="ECO:0000256" key="3">
    <source>
        <dbReference type="SAM" id="MobiDB-lite"/>
    </source>
</evidence>
<feature type="domain" description="UvrD-like helicase C-terminal" evidence="4">
    <location>
        <begin position="803"/>
        <end position="848"/>
    </location>
</feature>
<dbReference type="Gene3D" id="2.30.30.940">
    <property type="match status" value="1"/>
</dbReference>
<keyword evidence="6" id="KW-1185">Reference proteome</keyword>
<name>A0A671NAX3_9TELE</name>
<dbReference type="PANTHER" id="PTHR43788">
    <property type="entry name" value="DNA2/NAM7 HELICASE FAMILY MEMBER"/>
    <property type="match status" value="1"/>
</dbReference>
<dbReference type="Pfam" id="PF13604">
    <property type="entry name" value="AAA_30"/>
    <property type="match status" value="1"/>
</dbReference>
<keyword evidence="2" id="KW-0067">ATP-binding</keyword>
<dbReference type="Gene3D" id="3.40.50.300">
    <property type="entry name" value="P-loop containing nucleotide triphosphate hydrolases"/>
    <property type="match status" value="2"/>
</dbReference>
<organism evidence="5 6">
    <name type="scientific">Sinocyclocheilus anshuiensis</name>
    <dbReference type="NCBI Taxonomy" id="1608454"/>
    <lineage>
        <taxon>Eukaryota</taxon>
        <taxon>Metazoa</taxon>
        <taxon>Chordata</taxon>
        <taxon>Craniata</taxon>
        <taxon>Vertebrata</taxon>
        <taxon>Euteleostomi</taxon>
        <taxon>Actinopterygii</taxon>
        <taxon>Neopterygii</taxon>
        <taxon>Teleostei</taxon>
        <taxon>Ostariophysi</taxon>
        <taxon>Cypriniformes</taxon>
        <taxon>Cyprinidae</taxon>
        <taxon>Cyprininae</taxon>
        <taxon>Sinocyclocheilus</taxon>
    </lineage>
</organism>
<proteinExistence type="predicted"/>
<protein>
    <submittedName>
        <fullName evidence="5">DNA helicase B-like</fullName>
    </submittedName>
</protein>
<dbReference type="GO" id="GO:0005524">
    <property type="term" value="F:ATP binding"/>
    <property type="evidence" value="ECO:0007669"/>
    <property type="project" value="UniProtKB-KW"/>
</dbReference>
<dbReference type="CDD" id="cd17933">
    <property type="entry name" value="DEXSc_RecD-like"/>
    <property type="match status" value="1"/>
</dbReference>